<proteinExistence type="predicted"/>
<accession>A0A1H7TVV5</accession>
<reference evidence="2" key="1">
    <citation type="submission" date="2016-10" db="EMBL/GenBank/DDBJ databases">
        <authorList>
            <person name="Varghese N."/>
            <person name="Submissions S."/>
        </authorList>
    </citation>
    <scope>NUCLEOTIDE SEQUENCE [LARGE SCALE GENOMIC DNA]</scope>
    <source>
        <strain evidence="2">LMG 26416</strain>
    </source>
</reference>
<name>A0A1H7TVV5_9BURK</name>
<dbReference type="STRING" id="416943.SAMN05445871_4722"/>
<evidence type="ECO:0000313" key="1">
    <source>
        <dbReference type="EMBL" id="SEL88067.1"/>
    </source>
</evidence>
<evidence type="ECO:0000313" key="2">
    <source>
        <dbReference type="Proteomes" id="UP000199120"/>
    </source>
</evidence>
<organism evidence="1 2">
    <name type="scientific">Paraburkholderia caballeronis</name>
    <dbReference type="NCBI Taxonomy" id="416943"/>
    <lineage>
        <taxon>Bacteria</taxon>
        <taxon>Pseudomonadati</taxon>
        <taxon>Pseudomonadota</taxon>
        <taxon>Betaproteobacteria</taxon>
        <taxon>Burkholderiales</taxon>
        <taxon>Burkholderiaceae</taxon>
        <taxon>Paraburkholderia</taxon>
    </lineage>
</organism>
<dbReference type="RefSeq" id="WP_090549510.1">
    <property type="nucleotide sequence ID" value="NZ_FNSR01000002.1"/>
</dbReference>
<dbReference type="InterPro" id="IPR024078">
    <property type="entry name" value="LmbE-like_dom_sf"/>
</dbReference>
<gene>
    <name evidence="1" type="ORF">SAMN05192542_11689</name>
</gene>
<dbReference type="OrthoDB" id="116799at2"/>
<dbReference type="EMBL" id="FOAJ01000016">
    <property type="protein sequence ID" value="SEL88067.1"/>
    <property type="molecule type" value="Genomic_DNA"/>
</dbReference>
<protein>
    <recommendedName>
        <fullName evidence="3">N-acetylglucosaminyl deacetylase, LmbE family</fullName>
    </recommendedName>
</protein>
<keyword evidence="2" id="KW-1185">Reference proteome</keyword>
<dbReference type="Proteomes" id="UP000199120">
    <property type="component" value="Unassembled WGS sequence"/>
</dbReference>
<dbReference type="SUPFAM" id="SSF102588">
    <property type="entry name" value="LmbE-like"/>
    <property type="match status" value="1"/>
</dbReference>
<dbReference type="AlphaFoldDB" id="A0A1H7TVV5"/>
<sequence length="248" mass="27260">MSETHPRLLILSPHFGDAVFGCGSLLATYPDTAVCTVFAAAPEYDVHTDADALCGFDTAHEALRARMLEDDAALAMFDAIPIRMPFRDRQYLDPPSLSTLTAALEEAIYGSTANTLLMPLGLYDADHALVFDACCELLPRLAHLTWFGYEEAFHRARPGLVQTRLVDLAGRGIVATPARPDIRHTLDPARQVLAKHDAVCVYASRLHSYEADGGDLLAPERYWRLDVTRHAGARRVDGPHAARRSPTL</sequence>
<evidence type="ECO:0008006" key="3">
    <source>
        <dbReference type="Google" id="ProtNLM"/>
    </source>
</evidence>
<dbReference type="Gene3D" id="3.40.50.10320">
    <property type="entry name" value="LmbE-like"/>
    <property type="match status" value="1"/>
</dbReference>